<protein>
    <recommendedName>
        <fullName evidence="4">Luciferase-like domain-containing protein</fullName>
    </recommendedName>
</protein>
<evidence type="ECO:0000256" key="3">
    <source>
        <dbReference type="ARBA" id="ARBA00023033"/>
    </source>
</evidence>
<name>A0A381NRH6_9ZZZZ</name>
<dbReference type="AlphaFoldDB" id="A0A381NRH6"/>
<organism evidence="5">
    <name type="scientific">marine metagenome</name>
    <dbReference type="NCBI Taxonomy" id="408172"/>
    <lineage>
        <taxon>unclassified sequences</taxon>
        <taxon>metagenomes</taxon>
        <taxon>ecological metagenomes</taxon>
    </lineage>
</organism>
<dbReference type="GO" id="GO:0005829">
    <property type="term" value="C:cytosol"/>
    <property type="evidence" value="ECO:0007669"/>
    <property type="project" value="TreeGrafter"/>
</dbReference>
<evidence type="ECO:0000256" key="1">
    <source>
        <dbReference type="ARBA" id="ARBA00022630"/>
    </source>
</evidence>
<dbReference type="PANTHER" id="PTHR30137">
    <property type="entry name" value="LUCIFERASE-LIKE MONOOXYGENASE"/>
    <property type="match status" value="1"/>
</dbReference>
<dbReference type="Gene3D" id="3.20.20.30">
    <property type="entry name" value="Luciferase-like domain"/>
    <property type="match status" value="1"/>
</dbReference>
<feature type="domain" description="Luciferase-like" evidence="4">
    <location>
        <begin position="12"/>
        <end position="321"/>
    </location>
</feature>
<evidence type="ECO:0000313" key="5">
    <source>
        <dbReference type="EMBL" id="SUZ57205.1"/>
    </source>
</evidence>
<dbReference type="SUPFAM" id="SSF51679">
    <property type="entry name" value="Bacterial luciferase-like"/>
    <property type="match status" value="1"/>
</dbReference>
<keyword evidence="3" id="KW-0503">Monooxygenase</keyword>
<sequence>MADIKDTGIYLDFGVFDSTEWSEDSATEIYERRLQMAEFADKNDFFCYHVVEHHTTPLCIAPSPSVMLSAIAQRTDRIRIGPLGFLLPFHNPLRLYHEICMLDHMCQGRLELGFGRGIVPIEAERFGIMDVEKGREMMLEALDVLLAGFNNDILDFKGEYYSYSNIQLWQKPYQKPYPPLWYPTANINSIPWAAESGFNVCGIIETAEEYRELFDLYKKIWSDSRGQSDRLNGHVENPKIGLARNVYVAQTDREAIKDARSAHEEWRKHIGFLFDEAGITIPPLERLSKFDELMDEDVFLVGSPKTVTEQIERTVEQSGINYLNCLFAFGNLNHERVMRSMRLFTQEVIPAFKGGGDGPSQVL</sequence>
<dbReference type="Pfam" id="PF00296">
    <property type="entry name" value="Bac_luciferase"/>
    <property type="match status" value="1"/>
</dbReference>
<keyword evidence="2" id="KW-0560">Oxidoreductase</keyword>
<dbReference type="EMBL" id="UINC01000548">
    <property type="protein sequence ID" value="SUZ57205.1"/>
    <property type="molecule type" value="Genomic_DNA"/>
</dbReference>
<evidence type="ECO:0000259" key="4">
    <source>
        <dbReference type="Pfam" id="PF00296"/>
    </source>
</evidence>
<keyword evidence="1" id="KW-0285">Flavoprotein</keyword>
<dbReference type="PANTHER" id="PTHR30137:SF16">
    <property type="entry name" value="BLL0895 PROTEIN"/>
    <property type="match status" value="1"/>
</dbReference>
<dbReference type="InterPro" id="IPR011251">
    <property type="entry name" value="Luciferase-like_dom"/>
</dbReference>
<evidence type="ECO:0000256" key="2">
    <source>
        <dbReference type="ARBA" id="ARBA00023002"/>
    </source>
</evidence>
<reference evidence="5" key="1">
    <citation type="submission" date="2018-05" db="EMBL/GenBank/DDBJ databases">
        <authorList>
            <person name="Lanie J.A."/>
            <person name="Ng W.-L."/>
            <person name="Kazmierczak K.M."/>
            <person name="Andrzejewski T.M."/>
            <person name="Davidsen T.M."/>
            <person name="Wayne K.J."/>
            <person name="Tettelin H."/>
            <person name="Glass J.I."/>
            <person name="Rusch D."/>
            <person name="Podicherti R."/>
            <person name="Tsui H.-C.T."/>
            <person name="Winkler M.E."/>
        </authorList>
    </citation>
    <scope>NUCLEOTIDE SEQUENCE</scope>
</reference>
<dbReference type="GO" id="GO:0004497">
    <property type="term" value="F:monooxygenase activity"/>
    <property type="evidence" value="ECO:0007669"/>
    <property type="project" value="UniProtKB-KW"/>
</dbReference>
<accession>A0A381NRH6</accession>
<gene>
    <name evidence="5" type="ORF">METZ01_LOCUS10059</name>
</gene>
<dbReference type="InterPro" id="IPR036661">
    <property type="entry name" value="Luciferase-like_sf"/>
</dbReference>
<dbReference type="GO" id="GO:0016705">
    <property type="term" value="F:oxidoreductase activity, acting on paired donors, with incorporation or reduction of molecular oxygen"/>
    <property type="evidence" value="ECO:0007669"/>
    <property type="project" value="InterPro"/>
</dbReference>
<proteinExistence type="predicted"/>
<dbReference type="InterPro" id="IPR050766">
    <property type="entry name" value="Bact_Lucif_Oxidored"/>
</dbReference>